<dbReference type="PANTHER" id="PTHR15157:SF13">
    <property type="entry name" value="AUTOPHAGY-RELATED PROTEIN 14"/>
    <property type="match status" value="1"/>
</dbReference>
<evidence type="ECO:0000313" key="6">
    <source>
        <dbReference type="EMBL" id="KAG9230173.1"/>
    </source>
</evidence>
<dbReference type="Proteomes" id="UP000824998">
    <property type="component" value="Unassembled WGS sequence"/>
</dbReference>
<name>A0A9P8C179_9HELO</name>
<evidence type="ECO:0000313" key="7">
    <source>
        <dbReference type="Proteomes" id="UP000824998"/>
    </source>
</evidence>
<dbReference type="GO" id="GO:0032991">
    <property type="term" value="C:protein-containing complex"/>
    <property type="evidence" value="ECO:0007669"/>
    <property type="project" value="UniProtKB-ARBA"/>
</dbReference>
<reference evidence="6" key="1">
    <citation type="journal article" date="2021" name="IMA Fungus">
        <title>Genomic characterization of three marine fungi, including Emericellopsis atlantica sp. nov. with signatures of a generalist lifestyle and marine biomass degradation.</title>
        <authorList>
            <person name="Hagestad O.C."/>
            <person name="Hou L."/>
            <person name="Andersen J.H."/>
            <person name="Hansen E.H."/>
            <person name="Altermark B."/>
            <person name="Li C."/>
            <person name="Kuhnert E."/>
            <person name="Cox R.J."/>
            <person name="Crous P.W."/>
            <person name="Spatafora J.W."/>
            <person name="Lail K."/>
            <person name="Amirebrahimi M."/>
            <person name="Lipzen A."/>
            <person name="Pangilinan J."/>
            <person name="Andreopoulos W."/>
            <person name="Hayes R.D."/>
            <person name="Ng V."/>
            <person name="Grigoriev I.V."/>
            <person name="Jackson S.A."/>
            <person name="Sutton T.D.S."/>
            <person name="Dobson A.D.W."/>
            <person name="Rama T."/>
        </authorList>
    </citation>
    <scope>NUCLEOTIDE SEQUENCE</scope>
    <source>
        <strain evidence="6">TRa018bII</strain>
    </source>
</reference>
<dbReference type="OrthoDB" id="16772at2759"/>
<feature type="region of interest" description="Disordered" evidence="5">
    <location>
        <begin position="259"/>
        <end position="286"/>
    </location>
</feature>
<dbReference type="GO" id="GO:0005768">
    <property type="term" value="C:endosome"/>
    <property type="evidence" value="ECO:0007669"/>
    <property type="project" value="TreeGrafter"/>
</dbReference>
<evidence type="ECO:0000256" key="5">
    <source>
        <dbReference type="SAM" id="MobiDB-lite"/>
    </source>
</evidence>
<feature type="region of interest" description="Disordered" evidence="5">
    <location>
        <begin position="497"/>
        <end position="516"/>
    </location>
</feature>
<dbReference type="AlphaFoldDB" id="A0A9P8C179"/>
<evidence type="ECO:0000256" key="4">
    <source>
        <dbReference type="SAM" id="Coils"/>
    </source>
</evidence>
<keyword evidence="7" id="KW-1185">Reference proteome</keyword>
<dbReference type="Pfam" id="PF10186">
    <property type="entry name" value="ATG14"/>
    <property type="match status" value="1"/>
</dbReference>
<comment type="similarity">
    <text evidence="1">Belongs to the ATG14 family.</text>
</comment>
<organism evidence="6 7">
    <name type="scientific">Amylocarpus encephaloides</name>
    <dbReference type="NCBI Taxonomy" id="45428"/>
    <lineage>
        <taxon>Eukaryota</taxon>
        <taxon>Fungi</taxon>
        <taxon>Dikarya</taxon>
        <taxon>Ascomycota</taxon>
        <taxon>Pezizomycotina</taxon>
        <taxon>Leotiomycetes</taxon>
        <taxon>Helotiales</taxon>
        <taxon>Helotiales incertae sedis</taxon>
        <taxon>Amylocarpus</taxon>
    </lineage>
</organism>
<dbReference type="InterPro" id="IPR018791">
    <property type="entry name" value="UV_resistance/autophagy_Atg14"/>
</dbReference>
<proteinExistence type="inferred from homology"/>
<dbReference type="PANTHER" id="PTHR15157">
    <property type="entry name" value="UV RADIATION RESISTANCE-ASSOCIATED GENE PROTEIN"/>
    <property type="match status" value="1"/>
</dbReference>
<feature type="coiled-coil region" evidence="4">
    <location>
        <begin position="88"/>
        <end position="115"/>
    </location>
</feature>
<accession>A0A9P8C179</accession>
<gene>
    <name evidence="6" type="ORF">BJ875DRAFT_472954</name>
</gene>
<dbReference type="GO" id="GO:0000323">
    <property type="term" value="C:lytic vacuole"/>
    <property type="evidence" value="ECO:0007669"/>
    <property type="project" value="TreeGrafter"/>
</dbReference>
<evidence type="ECO:0000256" key="3">
    <source>
        <dbReference type="ARBA" id="ARBA00023054"/>
    </source>
</evidence>
<comment type="caution">
    <text evidence="6">The sequence shown here is derived from an EMBL/GenBank/DDBJ whole genome shotgun (WGS) entry which is preliminary data.</text>
</comment>
<evidence type="ECO:0000256" key="1">
    <source>
        <dbReference type="ARBA" id="ARBA00009574"/>
    </source>
</evidence>
<dbReference type="GO" id="GO:0000149">
    <property type="term" value="F:SNARE binding"/>
    <property type="evidence" value="ECO:0007669"/>
    <property type="project" value="TreeGrafter"/>
</dbReference>
<dbReference type="EMBL" id="MU251695">
    <property type="protein sequence ID" value="KAG9230173.1"/>
    <property type="molecule type" value="Genomic_DNA"/>
</dbReference>
<dbReference type="GO" id="GO:0035493">
    <property type="term" value="P:SNARE complex assembly"/>
    <property type="evidence" value="ECO:0007669"/>
    <property type="project" value="TreeGrafter"/>
</dbReference>
<protein>
    <recommendedName>
        <fullName evidence="2">Autophagy-related protein 14</fullName>
    </recommendedName>
</protein>
<keyword evidence="3 4" id="KW-0175">Coiled coil</keyword>
<sequence>MQCDICFQTGGSQRPFLCAIDARNQLYLARIQNAQILLENETLGRQISALISESKADVKGNKESHDTSGGRQTITAALGEKDEAADRTQQIIARADKLRVEVEQMRAEVARRKASISRRKSEMASVSNGIDSRRAKKVNELDKSIKMVKYKWVGLHTTFAASRVYLCGEAAKLARLRRQTINGQEQYQIGGVGIIDLRALNTASPAQISTTLSQIVQLLMLCMHYLAIRPPAEIILPQPERPLPSIYSVASSYIQRPAQAPGNGPGYSSNPSLTASHHEHQQTPRLRPLHITKPLPILFHEDSVAYGFFIEGVALLAYNIAWVCKSQGVPVGDDGGFDDICNIGRNLHSLFIASESHLLSSRVSSNNSTLPKNRDWPINDHESRATNTESIMGRYSHGTAAHSLSSSEGSDWIRSWKILSPPKIADRLKSLLHNEVANKEWEVLHEGAWKVSDEMGDDGVVVGATKEEDPGQVLGREMQQSFMSCRTVIDAVEVVGDDEDRDRRPGTSGWTKLKPR</sequence>
<feature type="compositionally biased region" description="Polar residues" evidence="5">
    <location>
        <begin position="266"/>
        <end position="275"/>
    </location>
</feature>
<evidence type="ECO:0000256" key="2">
    <source>
        <dbReference type="ARBA" id="ARBA00013807"/>
    </source>
</evidence>